<name>A0A5D2FB63_GOSDA</name>
<accession>A0A5D2FB63</accession>
<feature type="transmembrane region" description="Helical" evidence="1">
    <location>
        <begin position="57"/>
        <end position="75"/>
    </location>
</feature>
<keyword evidence="1" id="KW-0812">Transmembrane</keyword>
<protein>
    <submittedName>
        <fullName evidence="2">Uncharacterized protein</fullName>
    </submittedName>
</protein>
<proteinExistence type="predicted"/>
<keyword evidence="1" id="KW-1133">Transmembrane helix</keyword>
<sequence>MPQADHNNELLQGSKASRLVLLMVAVTLSCSALGAHLNWDLKCDICSVAYLWGGVRFSYHQSFLLCSLFLSSVWSKGG</sequence>
<evidence type="ECO:0000313" key="3">
    <source>
        <dbReference type="Proteomes" id="UP000323506"/>
    </source>
</evidence>
<reference evidence="2 3" key="1">
    <citation type="submission" date="2019-06" db="EMBL/GenBank/DDBJ databases">
        <title>WGS assembly of Gossypium darwinii.</title>
        <authorList>
            <person name="Chen Z.J."/>
            <person name="Sreedasyam A."/>
            <person name="Ando A."/>
            <person name="Song Q."/>
            <person name="De L."/>
            <person name="Hulse-Kemp A."/>
            <person name="Ding M."/>
            <person name="Ye W."/>
            <person name="Kirkbride R."/>
            <person name="Jenkins J."/>
            <person name="Plott C."/>
            <person name="Lovell J."/>
            <person name="Lin Y.-M."/>
            <person name="Vaughn R."/>
            <person name="Liu B."/>
            <person name="Li W."/>
            <person name="Simpson S."/>
            <person name="Scheffler B."/>
            <person name="Saski C."/>
            <person name="Grover C."/>
            <person name="Hu G."/>
            <person name="Conover J."/>
            <person name="Carlson J."/>
            <person name="Shu S."/>
            <person name="Boston L."/>
            <person name="Williams M."/>
            <person name="Peterson D."/>
            <person name="Mcgee K."/>
            <person name="Jones D."/>
            <person name="Wendel J."/>
            <person name="Stelly D."/>
            <person name="Grimwood J."/>
            <person name="Schmutz J."/>
        </authorList>
    </citation>
    <scope>NUCLEOTIDE SEQUENCE [LARGE SCALE GENOMIC DNA]</scope>
    <source>
        <strain evidence="2">1808015.09</strain>
    </source>
</reference>
<feature type="transmembrane region" description="Helical" evidence="1">
    <location>
        <begin position="19"/>
        <end position="37"/>
    </location>
</feature>
<evidence type="ECO:0000313" key="2">
    <source>
        <dbReference type="EMBL" id="TYH03357.1"/>
    </source>
</evidence>
<dbReference type="EMBL" id="CM017696">
    <property type="protein sequence ID" value="TYH03357.1"/>
    <property type="molecule type" value="Genomic_DNA"/>
</dbReference>
<gene>
    <name evidence="2" type="ORF">ES288_A09G213000v1</name>
</gene>
<keyword evidence="1" id="KW-0472">Membrane</keyword>
<keyword evidence="3" id="KW-1185">Reference proteome</keyword>
<evidence type="ECO:0000256" key="1">
    <source>
        <dbReference type="SAM" id="Phobius"/>
    </source>
</evidence>
<dbReference type="AlphaFoldDB" id="A0A5D2FB63"/>
<dbReference type="Proteomes" id="UP000323506">
    <property type="component" value="Chromosome A09"/>
</dbReference>
<organism evidence="2 3">
    <name type="scientific">Gossypium darwinii</name>
    <name type="common">Darwin's cotton</name>
    <name type="synonym">Gossypium barbadense var. darwinii</name>
    <dbReference type="NCBI Taxonomy" id="34276"/>
    <lineage>
        <taxon>Eukaryota</taxon>
        <taxon>Viridiplantae</taxon>
        <taxon>Streptophyta</taxon>
        <taxon>Embryophyta</taxon>
        <taxon>Tracheophyta</taxon>
        <taxon>Spermatophyta</taxon>
        <taxon>Magnoliopsida</taxon>
        <taxon>eudicotyledons</taxon>
        <taxon>Gunneridae</taxon>
        <taxon>Pentapetalae</taxon>
        <taxon>rosids</taxon>
        <taxon>malvids</taxon>
        <taxon>Malvales</taxon>
        <taxon>Malvaceae</taxon>
        <taxon>Malvoideae</taxon>
        <taxon>Gossypium</taxon>
    </lineage>
</organism>